<evidence type="ECO:0000313" key="2">
    <source>
        <dbReference type="EMBL" id="PLB44430.1"/>
    </source>
</evidence>
<evidence type="ECO:0000313" key="3">
    <source>
        <dbReference type="Proteomes" id="UP000234275"/>
    </source>
</evidence>
<comment type="caution">
    <text evidence="2">The sequence shown here is derived from an EMBL/GenBank/DDBJ whole genome shotgun (WGS) entry which is preliminary data.</text>
</comment>
<dbReference type="RefSeq" id="XP_024699732.1">
    <property type="nucleotide sequence ID" value="XM_024843206.1"/>
</dbReference>
<dbReference type="VEuPathDB" id="FungiDB:P170DRAFT_286362"/>
<proteinExistence type="predicted"/>
<name>A0A2I2FUW4_9EURO</name>
<feature type="compositionally biased region" description="Low complexity" evidence="1">
    <location>
        <begin position="185"/>
        <end position="199"/>
    </location>
</feature>
<feature type="compositionally biased region" description="Low complexity" evidence="1">
    <location>
        <begin position="212"/>
        <end position="231"/>
    </location>
</feature>
<dbReference type="Proteomes" id="UP000234275">
    <property type="component" value="Unassembled WGS sequence"/>
</dbReference>
<reference evidence="2 3" key="1">
    <citation type="submission" date="2016-12" db="EMBL/GenBank/DDBJ databases">
        <title>The genomes of Aspergillus section Nigri reveals drivers in fungal speciation.</title>
        <authorList>
            <consortium name="DOE Joint Genome Institute"/>
            <person name="Vesth T.C."/>
            <person name="Nybo J."/>
            <person name="Theobald S."/>
            <person name="Brandl J."/>
            <person name="Frisvad J.C."/>
            <person name="Nielsen K.F."/>
            <person name="Lyhne E.K."/>
            <person name="Kogle M.E."/>
            <person name="Kuo A."/>
            <person name="Riley R."/>
            <person name="Clum A."/>
            <person name="Nolan M."/>
            <person name="Lipzen A."/>
            <person name="Salamov A."/>
            <person name="Henrissat B."/>
            <person name="Wiebenga A."/>
            <person name="De Vries R.P."/>
            <person name="Grigoriev I.V."/>
            <person name="Mortensen U.H."/>
            <person name="Andersen M.R."/>
            <person name="Baker S.E."/>
        </authorList>
    </citation>
    <scope>NUCLEOTIDE SEQUENCE [LARGE SCALE GENOMIC DNA]</scope>
    <source>
        <strain evidence="2 3">IBT 23096</strain>
    </source>
</reference>
<dbReference type="AlphaFoldDB" id="A0A2I2FUW4"/>
<organism evidence="2 3">
    <name type="scientific">Aspergillus steynii IBT 23096</name>
    <dbReference type="NCBI Taxonomy" id="1392250"/>
    <lineage>
        <taxon>Eukaryota</taxon>
        <taxon>Fungi</taxon>
        <taxon>Dikarya</taxon>
        <taxon>Ascomycota</taxon>
        <taxon>Pezizomycotina</taxon>
        <taxon>Eurotiomycetes</taxon>
        <taxon>Eurotiomycetidae</taxon>
        <taxon>Eurotiales</taxon>
        <taxon>Aspergillaceae</taxon>
        <taxon>Aspergillus</taxon>
        <taxon>Aspergillus subgen. Circumdati</taxon>
    </lineage>
</organism>
<keyword evidence="3" id="KW-1185">Reference proteome</keyword>
<feature type="compositionally biased region" description="Pro residues" evidence="1">
    <location>
        <begin position="270"/>
        <end position="285"/>
    </location>
</feature>
<dbReference type="OrthoDB" id="10666919at2759"/>
<feature type="compositionally biased region" description="Pro residues" evidence="1">
    <location>
        <begin position="24"/>
        <end position="41"/>
    </location>
</feature>
<evidence type="ECO:0000256" key="1">
    <source>
        <dbReference type="SAM" id="MobiDB-lite"/>
    </source>
</evidence>
<dbReference type="GeneID" id="36550905"/>
<gene>
    <name evidence="2" type="ORF">P170DRAFT_286362</name>
</gene>
<feature type="compositionally biased region" description="Low complexity" evidence="1">
    <location>
        <begin position="141"/>
        <end position="156"/>
    </location>
</feature>
<feature type="compositionally biased region" description="Polar residues" evidence="1">
    <location>
        <begin position="119"/>
        <end position="132"/>
    </location>
</feature>
<feature type="compositionally biased region" description="Low complexity" evidence="1">
    <location>
        <begin position="100"/>
        <end position="111"/>
    </location>
</feature>
<accession>A0A2I2FUW4</accession>
<feature type="region of interest" description="Disordered" evidence="1">
    <location>
        <begin position="1"/>
        <end position="325"/>
    </location>
</feature>
<sequence length="325" mass="34186">MSAQFFPYSPVENGGNKGGRPLSYQPPAPRFYAPPAPPKISTPPQSDSLQPTPPTSYRHSHSFSTTYAGGPGYGHPPVNMRERSSSHSLAPTPYYPGRTSAPSSPRLSPSSGAHLGAPNGQTPQTRSRSGSFSPLPMALQPGSGPSSRPHSPPFSSAYPGAPNGQAPQTRERSSSYSPHPMQLQPGSRPSSRPHSPSLSFTGGDELHFGDISHSSSRQPSPPSSSQGSLPPALQATQQLSLHPQGVDHGPPASRERSPSSSFRGYAPYVAPQPQPQQFPPQPQQTPPQTAAPALMYPQDAPAPLFNGGYPTGPLPSINQPPAIMN</sequence>
<dbReference type="EMBL" id="MSFO01000009">
    <property type="protein sequence ID" value="PLB44430.1"/>
    <property type="molecule type" value="Genomic_DNA"/>
</dbReference>
<protein>
    <submittedName>
        <fullName evidence="2">Uncharacterized protein</fullName>
    </submittedName>
</protein>